<evidence type="ECO:0000313" key="3">
    <source>
        <dbReference type="Proteomes" id="UP000006727"/>
    </source>
</evidence>
<dbReference type="EMBL" id="ABEU02000012">
    <property type="protein sequence ID" value="PNR44293.1"/>
    <property type="molecule type" value="Genomic_DNA"/>
</dbReference>
<reference evidence="2" key="3">
    <citation type="submission" date="2020-12" db="UniProtKB">
        <authorList>
            <consortium name="EnsemblPlants"/>
        </authorList>
    </citation>
    <scope>IDENTIFICATION</scope>
</reference>
<dbReference type="Gramene" id="Pp3c12_23750V3.2">
    <property type="protein sequence ID" value="PAC:32972230.CDS.1"/>
    <property type="gene ID" value="Pp3c12_23750"/>
</dbReference>
<dbReference type="Gramene" id="Pp3c12_23750V3.1">
    <property type="protein sequence ID" value="PAC:32972229.CDS.1"/>
    <property type="gene ID" value="Pp3c12_23750"/>
</dbReference>
<dbReference type="EnsemblPlants" id="Pp3c12_23750V3.3">
    <property type="protein sequence ID" value="PAC:32972231.CDS.1"/>
    <property type="gene ID" value="Pp3c12_23750"/>
</dbReference>
<dbReference type="Gramene" id="Pp3c12_23750V3.3">
    <property type="protein sequence ID" value="PAC:32972231.CDS.1"/>
    <property type="gene ID" value="Pp3c12_23750"/>
</dbReference>
<name>A0A2K1JRY2_PHYPA</name>
<proteinExistence type="predicted"/>
<dbReference type="EnsemblPlants" id="Pp3c12_23750V3.4">
    <property type="protein sequence ID" value="PAC:32972232.CDS.1"/>
    <property type="gene ID" value="Pp3c12_23750"/>
</dbReference>
<reference evidence="1 3" key="1">
    <citation type="journal article" date="2008" name="Science">
        <title>The Physcomitrella genome reveals evolutionary insights into the conquest of land by plants.</title>
        <authorList>
            <person name="Rensing S."/>
            <person name="Lang D."/>
            <person name="Zimmer A."/>
            <person name="Terry A."/>
            <person name="Salamov A."/>
            <person name="Shapiro H."/>
            <person name="Nishiyama T."/>
            <person name="Perroud P.-F."/>
            <person name="Lindquist E."/>
            <person name="Kamisugi Y."/>
            <person name="Tanahashi T."/>
            <person name="Sakakibara K."/>
            <person name="Fujita T."/>
            <person name="Oishi K."/>
            <person name="Shin-I T."/>
            <person name="Kuroki Y."/>
            <person name="Toyoda A."/>
            <person name="Suzuki Y."/>
            <person name="Hashimoto A."/>
            <person name="Yamaguchi K."/>
            <person name="Sugano A."/>
            <person name="Kohara Y."/>
            <person name="Fujiyama A."/>
            <person name="Anterola A."/>
            <person name="Aoki S."/>
            <person name="Ashton N."/>
            <person name="Barbazuk W.B."/>
            <person name="Barker E."/>
            <person name="Bennetzen J."/>
            <person name="Bezanilla M."/>
            <person name="Blankenship R."/>
            <person name="Cho S.H."/>
            <person name="Dutcher S."/>
            <person name="Estelle M."/>
            <person name="Fawcett J.A."/>
            <person name="Gundlach H."/>
            <person name="Hanada K."/>
            <person name="Heyl A."/>
            <person name="Hicks K.A."/>
            <person name="Hugh J."/>
            <person name="Lohr M."/>
            <person name="Mayer K."/>
            <person name="Melkozernov A."/>
            <person name="Murata T."/>
            <person name="Nelson D."/>
            <person name="Pils B."/>
            <person name="Prigge M."/>
            <person name="Reiss B."/>
            <person name="Renner T."/>
            <person name="Rombauts S."/>
            <person name="Rushton P."/>
            <person name="Sanderfoot A."/>
            <person name="Schween G."/>
            <person name="Shiu S.-H."/>
            <person name="Stueber K."/>
            <person name="Theodoulou F.L."/>
            <person name="Tu H."/>
            <person name="Van de Peer Y."/>
            <person name="Verrier P.J."/>
            <person name="Waters E."/>
            <person name="Wood A."/>
            <person name="Yang L."/>
            <person name="Cove D."/>
            <person name="Cuming A."/>
            <person name="Hasebe M."/>
            <person name="Lucas S."/>
            <person name="Mishler D.B."/>
            <person name="Reski R."/>
            <person name="Grigoriev I."/>
            <person name="Quatrano R.S."/>
            <person name="Boore J.L."/>
        </authorList>
    </citation>
    <scope>NUCLEOTIDE SEQUENCE [LARGE SCALE GENOMIC DNA]</scope>
    <source>
        <strain evidence="2 3">cv. Gransden 2004</strain>
    </source>
</reference>
<dbReference type="EnsemblPlants" id="Pp3c12_23750V3.2">
    <property type="protein sequence ID" value="PAC:32972230.CDS.1"/>
    <property type="gene ID" value="Pp3c12_23750"/>
</dbReference>
<dbReference type="EnsemblPlants" id="Pp3c12_23750V3.1">
    <property type="protein sequence ID" value="PAC:32972229.CDS.1"/>
    <property type="gene ID" value="Pp3c12_23750"/>
</dbReference>
<evidence type="ECO:0000313" key="2">
    <source>
        <dbReference type="EnsemblPlants" id="PAC:32972229.CDS.1"/>
    </source>
</evidence>
<sequence length="133" mass="14650">MANPRAHSACNLLHISSHTLCGVRRHRFHIFFVRTEDFCMSRIRGWCEPADSDTSRIWDTESLPGRPIRAIPPRSLGLRVRDPAPPAAGSANPLVVEAFDELVQSRVVTVLATAGVRAREGCFVCHFAVGGFV</sequence>
<dbReference type="Proteomes" id="UP000006727">
    <property type="component" value="Chromosome 12"/>
</dbReference>
<dbReference type="AlphaFoldDB" id="A0A2K1JRY2"/>
<protein>
    <submittedName>
        <fullName evidence="1 2">Uncharacterized protein</fullName>
    </submittedName>
</protein>
<dbReference type="Gramene" id="Pp3c12_23750V3.4">
    <property type="protein sequence ID" value="PAC:32972232.CDS.1"/>
    <property type="gene ID" value="Pp3c12_23750"/>
</dbReference>
<keyword evidence="3" id="KW-1185">Reference proteome</keyword>
<evidence type="ECO:0000313" key="1">
    <source>
        <dbReference type="EMBL" id="PNR44293.1"/>
    </source>
</evidence>
<accession>A0A2K1JRY2</accession>
<dbReference type="InParanoid" id="A0A2K1JRY2"/>
<organism evidence="1">
    <name type="scientific">Physcomitrium patens</name>
    <name type="common">Spreading-leaved earth moss</name>
    <name type="synonym">Physcomitrella patens</name>
    <dbReference type="NCBI Taxonomy" id="3218"/>
    <lineage>
        <taxon>Eukaryota</taxon>
        <taxon>Viridiplantae</taxon>
        <taxon>Streptophyta</taxon>
        <taxon>Embryophyta</taxon>
        <taxon>Bryophyta</taxon>
        <taxon>Bryophytina</taxon>
        <taxon>Bryopsida</taxon>
        <taxon>Funariidae</taxon>
        <taxon>Funariales</taxon>
        <taxon>Funariaceae</taxon>
        <taxon>Physcomitrium</taxon>
    </lineage>
</organism>
<reference evidence="1 3" key="2">
    <citation type="journal article" date="2018" name="Plant J.">
        <title>The Physcomitrella patens chromosome-scale assembly reveals moss genome structure and evolution.</title>
        <authorList>
            <person name="Lang D."/>
            <person name="Ullrich K.K."/>
            <person name="Murat F."/>
            <person name="Fuchs J."/>
            <person name="Jenkins J."/>
            <person name="Haas F.B."/>
            <person name="Piednoel M."/>
            <person name="Gundlach H."/>
            <person name="Van Bel M."/>
            <person name="Meyberg R."/>
            <person name="Vives C."/>
            <person name="Morata J."/>
            <person name="Symeonidi A."/>
            <person name="Hiss M."/>
            <person name="Muchero W."/>
            <person name="Kamisugi Y."/>
            <person name="Saleh O."/>
            <person name="Blanc G."/>
            <person name="Decker E.L."/>
            <person name="van Gessel N."/>
            <person name="Grimwood J."/>
            <person name="Hayes R.D."/>
            <person name="Graham S.W."/>
            <person name="Gunter L.E."/>
            <person name="McDaniel S.F."/>
            <person name="Hoernstein S.N.W."/>
            <person name="Larsson A."/>
            <person name="Li F.W."/>
            <person name="Perroud P.F."/>
            <person name="Phillips J."/>
            <person name="Ranjan P."/>
            <person name="Rokshar D.S."/>
            <person name="Rothfels C.J."/>
            <person name="Schneider L."/>
            <person name="Shu S."/>
            <person name="Stevenson D.W."/>
            <person name="Thummler F."/>
            <person name="Tillich M."/>
            <person name="Villarreal Aguilar J.C."/>
            <person name="Widiez T."/>
            <person name="Wong G.K."/>
            <person name="Wymore A."/>
            <person name="Zhang Y."/>
            <person name="Zimmer A.D."/>
            <person name="Quatrano R.S."/>
            <person name="Mayer K.F.X."/>
            <person name="Goodstein D."/>
            <person name="Casacuberta J.M."/>
            <person name="Vandepoele K."/>
            <person name="Reski R."/>
            <person name="Cuming A.C."/>
            <person name="Tuskan G.A."/>
            <person name="Maumus F."/>
            <person name="Salse J."/>
            <person name="Schmutz J."/>
            <person name="Rensing S.A."/>
        </authorList>
    </citation>
    <scope>NUCLEOTIDE SEQUENCE [LARGE SCALE GENOMIC DNA]</scope>
    <source>
        <strain evidence="2 3">cv. Gransden 2004</strain>
    </source>
</reference>
<gene>
    <name evidence="1" type="ORF">PHYPA_016677</name>
</gene>